<protein>
    <submittedName>
        <fullName evidence="2">Uncharacterized protein</fullName>
    </submittedName>
</protein>
<feature type="transmembrane region" description="Helical" evidence="1">
    <location>
        <begin position="101"/>
        <end position="120"/>
    </location>
</feature>
<keyword evidence="3" id="KW-1185">Reference proteome</keyword>
<proteinExistence type="predicted"/>
<reference evidence="2 3" key="1">
    <citation type="journal article" date="2019" name="Int. J. Syst. Evol. Microbiol.">
        <title>The Global Catalogue of Microorganisms (GCM) 10K type strain sequencing project: providing services to taxonomists for standard genome sequencing and annotation.</title>
        <authorList>
            <consortium name="The Broad Institute Genomics Platform"/>
            <consortium name="The Broad Institute Genome Sequencing Center for Infectious Disease"/>
            <person name="Wu L."/>
            <person name="Ma J."/>
        </authorList>
    </citation>
    <scope>NUCLEOTIDE SEQUENCE [LARGE SCALE GENOMIC DNA]</scope>
    <source>
        <strain evidence="2 3">JCM 3325</strain>
    </source>
</reference>
<evidence type="ECO:0000256" key="1">
    <source>
        <dbReference type="SAM" id="Phobius"/>
    </source>
</evidence>
<organism evidence="2 3">
    <name type="scientific">Actinomadura vinacea</name>
    <dbReference type="NCBI Taxonomy" id="115336"/>
    <lineage>
        <taxon>Bacteria</taxon>
        <taxon>Bacillati</taxon>
        <taxon>Actinomycetota</taxon>
        <taxon>Actinomycetes</taxon>
        <taxon>Streptosporangiales</taxon>
        <taxon>Thermomonosporaceae</taxon>
        <taxon>Actinomadura</taxon>
    </lineage>
</organism>
<name>A0ABN3JPT1_9ACTN</name>
<dbReference type="PANTHER" id="PTHR47704:SF1">
    <property type="entry name" value="POTASSIUM TRANSPORTER KIMA"/>
    <property type="match status" value="1"/>
</dbReference>
<gene>
    <name evidence="2" type="ORF">GCM10010191_59420</name>
</gene>
<comment type="caution">
    <text evidence="2">The sequence shown here is derived from an EMBL/GenBank/DDBJ whole genome shotgun (WGS) entry which is preliminary data.</text>
</comment>
<keyword evidence="1" id="KW-1133">Transmembrane helix</keyword>
<evidence type="ECO:0000313" key="2">
    <source>
        <dbReference type="EMBL" id="GAA2436726.1"/>
    </source>
</evidence>
<sequence>MWKILKDAGIDPGPFRAGPCQRDSGAYGVSRRYLGGRSSLVAGASLIIDYVPNVAVSVAAGTAALTSAFPNCCPTRCGSARPRSRWSPGSTTGGSSKFTEGGWLILVALPAMVALMEWVLRRDRATA</sequence>
<evidence type="ECO:0000313" key="3">
    <source>
        <dbReference type="Proteomes" id="UP001501231"/>
    </source>
</evidence>
<dbReference type="Proteomes" id="UP001501231">
    <property type="component" value="Unassembled WGS sequence"/>
</dbReference>
<dbReference type="PANTHER" id="PTHR47704">
    <property type="entry name" value="POTASSIUM TRANSPORTER KIMA"/>
    <property type="match status" value="1"/>
</dbReference>
<keyword evidence="1" id="KW-0472">Membrane</keyword>
<dbReference type="InterPro" id="IPR053153">
    <property type="entry name" value="APC_K+_Transporter"/>
</dbReference>
<dbReference type="EMBL" id="BAAARW010000021">
    <property type="protein sequence ID" value="GAA2436726.1"/>
    <property type="molecule type" value="Genomic_DNA"/>
</dbReference>
<keyword evidence="1" id="KW-0812">Transmembrane</keyword>
<accession>A0ABN3JPT1</accession>